<sequence length="148" mass="16259">MRGRVLGGEGTVIQTPGGTQRPRLRPYSPGLVDRTWYGAGSRRSAHWAGKQGLSLLCGNIVAGEGTDDFSTAQRTLIREYRRLVGPDRPGRVAIGRVIVPFDTADAATRRRYGAYAAGRHKRTLKPQSEGRPCSSPTWWGHGRRSWGC</sequence>
<reference evidence="2 3" key="1">
    <citation type="journal article" date="2019" name="Int. J. Syst. Evol. Microbiol.">
        <title>Streptomyces cadmiisoli sp. nov., a novel actinomycete isolated from cadmium-contaminated soil.</title>
        <authorList>
            <person name="Li K."/>
            <person name="Tang X."/>
            <person name="Zhao J."/>
            <person name="Guo Y."/>
            <person name="Tang Y."/>
            <person name="Gao J."/>
        </authorList>
    </citation>
    <scope>NUCLEOTIDE SEQUENCE [LARGE SCALE GENOMIC DNA]</scope>
    <source>
        <strain evidence="2 3">ZFG47</strain>
    </source>
</reference>
<protein>
    <recommendedName>
        <fullName evidence="4">Luciferase-like domain-containing protein</fullName>
    </recommendedName>
</protein>
<gene>
    <name evidence="2" type="ORF">DN051_02030</name>
</gene>
<organism evidence="2 3">
    <name type="scientific">Streptomyces cadmiisoli</name>
    <dbReference type="NCBI Taxonomy" id="2184053"/>
    <lineage>
        <taxon>Bacteria</taxon>
        <taxon>Bacillati</taxon>
        <taxon>Actinomycetota</taxon>
        <taxon>Actinomycetes</taxon>
        <taxon>Kitasatosporales</taxon>
        <taxon>Streptomycetaceae</taxon>
        <taxon>Streptomyces</taxon>
        <taxon>Streptomyces aurantiacus group</taxon>
    </lineage>
</organism>
<dbReference type="Proteomes" id="UP000249616">
    <property type="component" value="Chromosome"/>
</dbReference>
<keyword evidence="3" id="KW-1185">Reference proteome</keyword>
<dbReference type="GO" id="GO:0016705">
    <property type="term" value="F:oxidoreductase activity, acting on paired donors, with incorporation or reduction of molecular oxygen"/>
    <property type="evidence" value="ECO:0007669"/>
    <property type="project" value="InterPro"/>
</dbReference>
<evidence type="ECO:0000256" key="1">
    <source>
        <dbReference type="SAM" id="MobiDB-lite"/>
    </source>
</evidence>
<dbReference type="RefSeq" id="WP_112437756.1">
    <property type="nucleotide sequence ID" value="NZ_CP030073.1"/>
</dbReference>
<evidence type="ECO:0000313" key="2">
    <source>
        <dbReference type="EMBL" id="AWW35587.1"/>
    </source>
</evidence>
<feature type="compositionally biased region" description="Gly residues" evidence="1">
    <location>
        <begin position="1"/>
        <end position="10"/>
    </location>
</feature>
<dbReference type="KEGG" id="scad:DN051_02030"/>
<evidence type="ECO:0008006" key="4">
    <source>
        <dbReference type="Google" id="ProtNLM"/>
    </source>
</evidence>
<feature type="region of interest" description="Disordered" evidence="1">
    <location>
        <begin position="1"/>
        <end position="21"/>
    </location>
</feature>
<dbReference type="InterPro" id="IPR036661">
    <property type="entry name" value="Luciferase-like_sf"/>
</dbReference>
<dbReference type="Gene3D" id="3.20.20.30">
    <property type="entry name" value="Luciferase-like domain"/>
    <property type="match status" value="1"/>
</dbReference>
<dbReference type="AlphaFoldDB" id="A0A2Z4IS37"/>
<accession>A0A2Z4IS37</accession>
<name>A0A2Z4IS37_9ACTN</name>
<evidence type="ECO:0000313" key="3">
    <source>
        <dbReference type="Proteomes" id="UP000249616"/>
    </source>
</evidence>
<dbReference type="EMBL" id="CP030073">
    <property type="protein sequence ID" value="AWW35587.1"/>
    <property type="molecule type" value="Genomic_DNA"/>
</dbReference>
<dbReference type="SUPFAM" id="SSF51679">
    <property type="entry name" value="Bacterial luciferase-like"/>
    <property type="match status" value="1"/>
</dbReference>
<feature type="region of interest" description="Disordered" evidence="1">
    <location>
        <begin position="123"/>
        <end position="148"/>
    </location>
</feature>
<proteinExistence type="predicted"/>